<dbReference type="Gene3D" id="1.25.40.10">
    <property type="entry name" value="Tetratricopeptide repeat domain"/>
    <property type="match status" value="2"/>
</dbReference>
<dbReference type="EMBL" id="BNEB01000003">
    <property type="protein sequence ID" value="GHI61322.1"/>
    <property type="molecule type" value="Genomic_DNA"/>
</dbReference>
<feature type="repeat" description="TPR" evidence="1">
    <location>
        <begin position="356"/>
        <end position="389"/>
    </location>
</feature>
<name>A0ABQ3S010_9ACTN</name>
<feature type="compositionally biased region" description="Low complexity" evidence="2">
    <location>
        <begin position="77"/>
        <end position="112"/>
    </location>
</feature>
<evidence type="ECO:0008006" key="6">
    <source>
        <dbReference type="Google" id="ProtNLM"/>
    </source>
</evidence>
<feature type="compositionally biased region" description="Low complexity" evidence="2">
    <location>
        <begin position="14"/>
        <end position="31"/>
    </location>
</feature>
<dbReference type="PANTHER" id="PTHR12558">
    <property type="entry name" value="CELL DIVISION CYCLE 16,23,27"/>
    <property type="match status" value="1"/>
</dbReference>
<gene>
    <name evidence="4" type="ORF">Saso_29720</name>
</gene>
<comment type="caution">
    <text evidence="4">The sequence shown here is derived from an EMBL/GenBank/DDBJ whole genome shotgun (WGS) entry which is preliminary data.</text>
</comment>
<feature type="transmembrane region" description="Helical" evidence="3">
    <location>
        <begin position="137"/>
        <end position="157"/>
    </location>
</feature>
<dbReference type="SUPFAM" id="SSF48452">
    <property type="entry name" value="TPR-like"/>
    <property type="match status" value="2"/>
</dbReference>
<sequence>MENAERAAEKRTAPAEAAEAPAASMPTKGPTTPAPPTGRAPSTGPTPAPSADPTPLPSTGPASVPSAAPAGPPAPPAETAGSAGAASPVGATETAGAVGTAGPTEAAEAAGPSGVAGSVEPAEAVGSNGRGSRLGRWVVVGALVGCLVLGCGALLLLPGGESGPRRAPAPAPGAQAGSAVRAGVPAALPDLAVLIGERESRVRAHPRDARSWAVLGTAYVEQGRRTADAAALYPKAERALRTSLKVRPKANAEALDGLAALANARRDFRAARSWGEAARAQAPARWTTYAQLVDAYTGLGEYKNARKALDRLTALHSGPAVRARAAGVYWDRGLREDAQAALADAAAGAPSPAERAAWLERAGQLAWERGEREDALRHFKEAVRTDPDQRAAHAGQGRALAALGRTSEALSAYQVALAGQPLPQYALELGELYESLGLTQAARVQYDLLRERVRQESAGGVDGELVLGRFEADHGDPASAVRRLRAEWQRQPGIAVADALGWALHRSGDDHEALRFAMIATDRVHGGAVYSAPYMYHLGMIERDLEREGPARRHLAEALRINPWFSPLSVPVARAALARLGGEPAPAELPE</sequence>
<dbReference type="Proteomes" id="UP000649259">
    <property type="component" value="Unassembled WGS sequence"/>
</dbReference>
<keyword evidence="1" id="KW-0802">TPR repeat</keyword>
<evidence type="ECO:0000256" key="2">
    <source>
        <dbReference type="SAM" id="MobiDB-lite"/>
    </source>
</evidence>
<protein>
    <recommendedName>
        <fullName evidence="6">Tetratricopeptide repeat protein</fullName>
    </recommendedName>
</protein>
<evidence type="ECO:0000313" key="4">
    <source>
        <dbReference type="EMBL" id="GHI61322.1"/>
    </source>
</evidence>
<evidence type="ECO:0000256" key="1">
    <source>
        <dbReference type="PROSITE-ProRule" id="PRU00339"/>
    </source>
</evidence>
<feature type="compositionally biased region" description="Basic and acidic residues" evidence="2">
    <location>
        <begin position="1"/>
        <end position="13"/>
    </location>
</feature>
<dbReference type="PROSITE" id="PS50005">
    <property type="entry name" value="TPR"/>
    <property type="match status" value="1"/>
</dbReference>
<dbReference type="InterPro" id="IPR019734">
    <property type="entry name" value="TPR_rpt"/>
</dbReference>
<keyword evidence="5" id="KW-1185">Reference proteome</keyword>
<keyword evidence="3" id="KW-0812">Transmembrane</keyword>
<dbReference type="InterPro" id="IPR011990">
    <property type="entry name" value="TPR-like_helical_dom_sf"/>
</dbReference>
<proteinExistence type="predicted"/>
<dbReference type="SMART" id="SM00028">
    <property type="entry name" value="TPR"/>
    <property type="match status" value="6"/>
</dbReference>
<reference evidence="5" key="1">
    <citation type="submission" date="2023-07" db="EMBL/GenBank/DDBJ databases">
        <title>Whole genome shotgun sequence of Streptomyces cacaoi subsp. asoensis NBRC 13813.</title>
        <authorList>
            <person name="Komaki H."/>
            <person name="Tamura T."/>
        </authorList>
    </citation>
    <scope>NUCLEOTIDE SEQUENCE [LARGE SCALE GENOMIC DNA]</scope>
    <source>
        <strain evidence="5">NBRC 13813</strain>
    </source>
</reference>
<evidence type="ECO:0000313" key="5">
    <source>
        <dbReference type="Proteomes" id="UP000649259"/>
    </source>
</evidence>
<feature type="region of interest" description="Disordered" evidence="2">
    <location>
        <begin position="1"/>
        <end position="131"/>
    </location>
</feature>
<dbReference type="Pfam" id="PF13432">
    <property type="entry name" value="TPR_16"/>
    <property type="match status" value="1"/>
</dbReference>
<accession>A0ABQ3S010</accession>
<keyword evidence="3" id="KW-0472">Membrane</keyword>
<organism evidence="4 5">
    <name type="scientific">Streptomyces asoensis</name>
    <dbReference type="NCBI Taxonomy" id="249586"/>
    <lineage>
        <taxon>Bacteria</taxon>
        <taxon>Bacillati</taxon>
        <taxon>Actinomycetota</taxon>
        <taxon>Actinomycetes</taxon>
        <taxon>Kitasatosporales</taxon>
        <taxon>Streptomycetaceae</taxon>
        <taxon>Streptomyces</taxon>
    </lineage>
</organism>
<dbReference type="PANTHER" id="PTHR12558:SF13">
    <property type="entry name" value="CELL DIVISION CYCLE PROTEIN 27 HOMOLOG"/>
    <property type="match status" value="1"/>
</dbReference>
<feature type="compositionally biased region" description="Pro residues" evidence="2">
    <location>
        <begin position="32"/>
        <end position="58"/>
    </location>
</feature>
<keyword evidence="3" id="KW-1133">Transmembrane helix</keyword>
<feature type="compositionally biased region" description="Low complexity" evidence="2">
    <location>
        <begin position="59"/>
        <end position="69"/>
    </location>
</feature>
<evidence type="ECO:0000256" key="3">
    <source>
        <dbReference type="SAM" id="Phobius"/>
    </source>
</evidence>